<proteinExistence type="predicted"/>
<dbReference type="Gene3D" id="3.40.50.150">
    <property type="entry name" value="Vaccinia Virus protein VP39"/>
    <property type="match status" value="1"/>
</dbReference>
<dbReference type="GO" id="GO:0032259">
    <property type="term" value="P:methylation"/>
    <property type="evidence" value="ECO:0007669"/>
    <property type="project" value="UniProtKB-KW"/>
</dbReference>
<evidence type="ECO:0000313" key="5">
    <source>
        <dbReference type="EMBL" id="XCM38755.1"/>
    </source>
</evidence>
<protein>
    <submittedName>
        <fullName evidence="5">Class I SAM-dependent methyltransferase</fullName>
        <ecNumber evidence="5">2.1.-.-</ecNumber>
    </submittedName>
</protein>
<dbReference type="EMBL" id="CP159837">
    <property type="protein sequence ID" value="XCM38755.1"/>
    <property type="molecule type" value="Genomic_DNA"/>
</dbReference>
<dbReference type="EC" id="2.1.-.-" evidence="5"/>
<keyword evidence="2 5" id="KW-0808">Transferase</keyword>
<gene>
    <name evidence="5" type="ORF">ABWT76_001627</name>
</gene>
<dbReference type="SUPFAM" id="SSF53335">
    <property type="entry name" value="S-adenosyl-L-methionine-dependent methyltransferases"/>
    <property type="match status" value="1"/>
</dbReference>
<accession>A0AAU8JJ49</accession>
<name>A0AAU8JJ49_9CYAN</name>
<evidence type="ECO:0000259" key="4">
    <source>
        <dbReference type="Pfam" id="PF13649"/>
    </source>
</evidence>
<evidence type="ECO:0000256" key="2">
    <source>
        <dbReference type="ARBA" id="ARBA00022679"/>
    </source>
</evidence>
<dbReference type="GO" id="GO:0008168">
    <property type="term" value="F:methyltransferase activity"/>
    <property type="evidence" value="ECO:0007669"/>
    <property type="project" value="UniProtKB-KW"/>
</dbReference>
<keyword evidence="1 5" id="KW-0489">Methyltransferase</keyword>
<dbReference type="PANTHER" id="PTHR43464:SF19">
    <property type="entry name" value="UBIQUINONE BIOSYNTHESIS O-METHYLTRANSFERASE, MITOCHONDRIAL"/>
    <property type="match status" value="1"/>
</dbReference>
<evidence type="ECO:0000256" key="3">
    <source>
        <dbReference type="ARBA" id="ARBA00022691"/>
    </source>
</evidence>
<dbReference type="InterPro" id="IPR029063">
    <property type="entry name" value="SAM-dependent_MTases_sf"/>
</dbReference>
<keyword evidence="3" id="KW-0949">S-adenosyl-L-methionine</keyword>
<dbReference type="RefSeq" id="WP_354635920.1">
    <property type="nucleotide sequence ID" value="NZ_CP159837.1"/>
</dbReference>
<feature type="domain" description="Methyltransferase" evidence="4">
    <location>
        <begin position="168"/>
        <end position="266"/>
    </location>
</feature>
<evidence type="ECO:0000256" key="1">
    <source>
        <dbReference type="ARBA" id="ARBA00022603"/>
    </source>
</evidence>
<dbReference type="PANTHER" id="PTHR43464">
    <property type="entry name" value="METHYLTRANSFERASE"/>
    <property type="match status" value="1"/>
</dbReference>
<dbReference type="InterPro" id="IPR041698">
    <property type="entry name" value="Methyltransf_25"/>
</dbReference>
<dbReference type="Pfam" id="PF13649">
    <property type="entry name" value="Methyltransf_25"/>
    <property type="match status" value="1"/>
</dbReference>
<dbReference type="CDD" id="cd02440">
    <property type="entry name" value="AdoMet_MTases"/>
    <property type="match status" value="1"/>
</dbReference>
<organism evidence="5">
    <name type="scientific">Planktothricoides raciborskii GIHE-MW2</name>
    <dbReference type="NCBI Taxonomy" id="2792601"/>
    <lineage>
        <taxon>Bacteria</taxon>
        <taxon>Bacillati</taxon>
        <taxon>Cyanobacteriota</taxon>
        <taxon>Cyanophyceae</taxon>
        <taxon>Oscillatoriophycideae</taxon>
        <taxon>Oscillatoriales</taxon>
        <taxon>Oscillatoriaceae</taxon>
        <taxon>Planktothricoides</taxon>
    </lineage>
</organism>
<dbReference type="AlphaFoldDB" id="A0AAU8JJ49"/>
<reference evidence="5" key="1">
    <citation type="submission" date="2024-07" db="EMBL/GenBank/DDBJ databases">
        <authorList>
            <person name="Kim Y.J."/>
            <person name="Jeong J.Y."/>
        </authorList>
    </citation>
    <scope>NUCLEOTIDE SEQUENCE</scope>
    <source>
        <strain evidence="5">GIHE-MW2</strain>
    </source>
</reference>
<sequence>MIAQTISTPKLTIVNGQGAKKSNRTVSAVIREQIVTELTNKFLLRGELIMPCIPSMKHYYFQRVNALFNAFGIKPTSEKIKEFYQQILAKINQGFQESPHSRIRIKYESILEPERGITFNIGLMNYSVVAQYQDWLKNRKPPFFGTHPDAKLMAIAAAMNQPPQQIKVLDIGAGTGRNTIPLANLGYPVDAVELTPEFAEQIQQTAEKSNLPVRVIKGNVLDSRQVKLRPANYQIILISEVICHLRTANDLRQIIAKMSDLLAPGGLLLFNSFLPIGDYEPKQFDREIAQSEISTIFTYAELAWAMDKLPLKMISDESAFDYEHQHLPIEAWPPTGWYCDWATGRDAFWKALNRPPIELRWILCQRT</sequence>